<dbReference type="SMART" id="SM00389">
    <property type="entry name" value="HOX"/>
    <property type="match status" value="1"/>
</dbReference>
<keyword evidence="5 6" id="KW-0371">Homeobox</keyword>
<evidence type="ECO:0000313" key="9">
    <source>
        <dbReference type="Ensembl" id="ENSOKIP00005104150.1"/>
    </source>
</evidence>
<feature type="DNA-binding region" description="Homeobox" evidence="5">
    <location>
        <begin position="178"/>
        <end position="224"/>
    </location>
</feature>
<reference evidence="9" key="1">
    <citation type="submission" date="2025-08" db="UniProtKB">
        <authorList>
            <consortium name="Ensembl"/>
        </authorList>
    </citation>
    <scope>IDENTIFICATION</scope>
</reference>
<dbReference type="PROSITE" id="PS50071">
    <property type="entry name" value="HOMEOBOX_2"/>
    <property type="match status" value="1"/>
</dbReference>
<keyword evidence="2" id="KW-0217">Developmental protein</keyword>
<dbReference type="Ensembl" id="ENSOKIT00005111631.1">
    <property type="protein sequence ID" value="ENSOKIP00005104150.1"/>
    <property type="gene ID" value="ENSOKIG00005045820.1"/>
</dbReference>
<keyword evidence="4" id="KW-0804">Transcription</keyword>
<evidence type="ECO:0000256" key="2">
    <source>
        <dbReference type="ARBA" id="ARBA00022473"/>
    </source>
</evidence>
<dbReference type="InterPro" id="IPR001356">
    <property type="entry name" value="HD"/>
</dbReference>
<gene>
    <name evidence="9" type="primary">HOXA1</name>
</gene>
<evidence type="ECO:0000313" key="10">
    <source>
        <dbReference type="Proteomes" id="UP000694557"/>
    </source>
</evidence>
<keyword evidence="5 6" id="KW-0539">Nucleus</keyword>
<dbReference type="GO" id="GO:0000978">
    <property type="term" value="F:RNA polymerase II cis-regulatory region sequence-specific DNA binding"/>
    <property type="evidence" value="ECO:0007669"/>
    <property type="project" value="TreeGrafter"/>
</dbReference>
<dbReference type="GeneTree" id="ENSGT00940000157315"/>
<dbReference type="SUPFAM" id="SSF46689">
    <property type="entry name" value="Homeodomain-like"/>
    <property type="match status" value="1"/>
</dbReference>
<protein>
    <submittedName>
        <fullName evidence="9">Homeobox A1</fullName>
    </submittedName>
</protein>
<evidence type="ECO:0000256" key="4">
    <source>
        <dbReference type="ARBA" id="ARBA00023163"/>
    </source>
</evidence>
<sequence>MSISLDYSVKSGDGRSCSLRSFHSDHGITTFQSCAVIRTTVGQFMPSRDGIPHRHGHTRLLPALWALNQESVTGFPQCAWLMYSRNISSSMVPQHCQGYGVRPLHKQANLCPFNGCLNPISPLHAAHLDTCCSPLSERASNSQTFDRMKVKRNPPETGECHATIYGGEMDTTLQGEITALEKELIFNKYLTRVRCVEITTAFQLNETQVKICFQSRRMKQKKREREGLLPNKAPASDLVIADDAESEKSLYAPSTSSPASSAVSSGRLCPY</sequence>
<evidence type="ECO:0000259" key="8">
    <source>
        <dbReference type="PROSITE" id="PS50071"/>
    </source>
</evidence>
<evidence type="ECO:0000256" key="3">
    <source>
        <dbReference type="ARBA" id="ARBA00023015"/>
    </source>
</evidence>
<name>A0A8C7KJF2_ONCKI</name>
<evidence type="ECO:0000256" key="5">
    <source>
        <dbReference type="PROSITE-ProRule" id="PRU00108"/>
    </source>
</evidence>
<evidence type="ECO:0000256" key="1">
    <source>
        <dbReference type="ARBA" id="ARBA00004123"/>
    </source>
</evidence>
<proteinExistence type="predicted"/>
<dbReference type="GO" id="GO:0000981">
    <property type="term" value="F:DNA-binding transcription factor activity, RNA polymerase II-specific"/>
    <property type="evidence" value="ECO:0007669"/>
    <property type="project" value="TreeGrafter"/>
</dbReference>
<dbReference type="InterPro" id="IPR009057">
    <property type="entry name" value="Homeodomain-like_sf"/>
</dbReference>
<dbReference type="Proteomes" id="UP000694557">
    <property type="component" value="Unassembled WGS sequence"/>
</dbReference>
<evidence type="ECO:0000256" key="6">
    <source>
        <dbReference type="RuleBase" id="RU000682"/>
    </source>
</evidence>
<feature type="compositionally biased region" description="Low complexity" evidence="7">
    <location>
        <begin position="252"/>
        <end position="265"/>
    </location>
</feature>
<keyword evidence="5 6" id="KW-0238">DNA-binding</keyword>
<feature type="region of interest" description="Disordered" evidence="7">
    <location>
        <begin position="249"/>
        <end position="271"/>
    </location>
</feature>
<keyword evidence="3" id="KW-0805">Transcription regulation</keyword>
<accession>A0A8C7KJF2</accession>
<dbReference type="Gene3D" id="1.10.10.60">
    <property type="entry name" value="Homeodomain-like"/>
    <property type="match status" value="1"/>
</dbReference>
<dbReference type="PANTHER" id="PTHR45946">
    <property type="entry name" value="HOMEOBOX PROTEIN ROUGH-RELATED"/>
    <property type="match status" value="1"/>
</dbReference>
<feature type="domain" description="Homeobox" evidence="8">
    <location>
        <begin position="176"/>
        <end position="223"/>
    </location>
</feature>
<dbReference type="Pfam" id="PF00046">
    <property type="entry name" value="Homeodomain"/>
    <property type="match status" value="1"/>
</dbReference>
<dbReference type="InterPro" id="IPR046327">
    <property type="entry name" value="HXA1/B1/D1"/>
</dbReference>
<dbReference type="GO" id="GO:0005634">
    <property type="term" value="C:nucleus"/>
    <property type="evidence" value="ECO:0007669"/>
    <property type="project" value="UniProtKB-SubCell"/>
</dbReference>
<dbReference type="CDD" id="cd00086">
    <property type="entry name" value="homeodomain"/>
    <property type="match status" value="1"/>
</dbReference>
<dbReference type="PANTHER" id="PTHR45946:SF3">
    <property type="entry name" value="HOMEOBOX PROTEIN HOX-A1"/>
    <property type="match status" value="1"/>
</dbReference>
<comment type="subcellular location">
    <subcellularLocation>
        <location evidence="1 5 6">Nucleus</location>
    </subcellularLocation>
</comment>
<evidence type="ECO:0000256" key="7">
    <source>
        <dbReference type="SAM" id="MobiDB-lite"/>
    </source>
</evidence>
<reference evidence="9" key="2">
    <citation type="submission" date="2025-09" db="UniProtKB">
        <authorList>
            <consortium name="Ensembl"/>
        </authorList>
    </citation>
    <scope>IDENTIFICATION</scope>
</reference>
<keyword evidence="10" id="KW-1185">Reference proteome</keyword>
<organism evidence="9 10">
    <name type="scientific">Oncorhynchus kisutch</name>
    <name type="common">Coho salmon</name>
    <name type="synonym">Salmo kisutch</name>
    <dbReference type="NCBI Taxonomy" id="8019"/>
    <lineage>
        <taxon>Eukaryota</taxon>
        <taxon>Metazoa</taxon>
        <taxon>Chordata</taxon>
        <taxon>Craniata</taxon>
        <taxon>Vertebrata</taxon>
        <taxon>Euteleostomi</taxon>
        <taxon>Actinopterygii</taxon>
        <taxon>Neopterygii</taxon>
        <taxon>Teleostei</taxon>
        <taxon>Protacanthopterygii</taxon>
        <taxon>Salmoniformes</taxon>
        <taxon>Salmonidae</taxon>
        <taxon>Salmoninae</taxon>
        <taxon>Oncorhynchus</taxon>
    </lineage>
</organism>
<dbReference type="AlphaFoldDB" id="A0A8C7KJF2"/>